<evidence type="ECO:0000256" key="1">
    <source>
        <dbReference type="ARBA" id="ARBA00022729"/>
    </source>
</evidence>
<dbReference type="Gene3D" id="2.10.25.10">
    <property type="entry name" value="Laminin"/>
    <property type="match status" value="1"/>
</dbReference>
<dbReference type="PANTHER" id="PTHR45784">
    <property type="entry name" value="C-TYPE LECTIN DOMAIN FAMILY 20 MEMBER A-RELATED"/>
    <property type="match status" value="1"/>
</dbReference>
<evidence type="ECO:0000256" key="2">
    <source>
        <dbReference type="ARBA" id="ARBA00023157"/>
    </source>
</evidence>
<dbReference type="SUPFAM" id="SSF56436">
    <property type="entry name" value="C-type lectin-like"/>
    <property type="match status" value="1"/>
</dbReference>
<protein>
    <submittedName>
        <fullName evidence="8">Uncharacterized protein</fullName>
    </submittedName>
</protein>
<dbReference type="InterPro" id="IPR016186">
    <property type="entry name" value="C-type_lectin-like/link_sf"/>
</dbReference>
<evidence type="ECO:0000313" key="8">
    <source>
        <dbReference type="Ensembl" id="ENSNMLP00000015512.1"/>
    </source>
</evidence>
<dbReference type="InterPro" id="IPR000436">
    <property type="entry name" value="Sushi_SCR_CCP_dom"/>
</dbReference>
<proteinExistence type="predicted"/>
<name>A0A8C6TB05_9GOBI</name>
<dbReference type="InterPro" id="IPR035976">
    <property type="entry name" value="Sushi/SCR/CCP_sf"/>
</dbReference>
<evidence type="ECO:0000256" key="3">
    <source>
        <dbReference type="PROSITE-ProRule" id="PRU00076"/>
    </source>
</evidence>
<organism evidence="8 9">
    <name type="scientific">Neogobius melanostomus</name>
    <name type="common">round goby</name>
    <dbReference type="NCBI Taxonomy" id="47308"/>
    <lineage>
        <taxon>Eukaryota</taxon>
        <taxon>Metazoa</taxon>
        <taxon>Chordata</taxon>
        <taxon>Craniata</taxon>
        <taxon>Vertebrata</taxon>
        <taxon>Euteleostomi</taxon>
        <taxon>Actinopterygii</taxon>
        <taxon>Neopterygii</taxon>
        <taxon>Teleostei</taxon>
        <taxon>Neoteleostei</taxon>
        <taxon>Acanthomorphata</taxon>
        <taxon>Gobiaria</taxon>
        <taxon>Gobiiformes</taxon>
        <taxon>Gobioidei</taxon>
        <taxon>Gobiidae</taxon>
        <taxon>Benthophilinae</taxon>
        <taxon>Neogobiini</taxon>
        <taxon>Neogobius</taxon>
    </lineage>
</organism>
<dbReference type="Gene3D" id="2.10.70.10">
    <property type="entry name" value="Complement Module, domain 1"/>
    <property type="match status" value="1"/>
</dbReference>
<reference evidence="8" key="1">
    <citation type="submission" date="2025-08" db="UniProtKB">
        <authorList>
            <consortium name="Ensembl"/>
        </authorList>
    </citation>
    <scope>IDENTIFICATION</scope>
</reference>
<dbReference type="SMART" id="SM00032">
    <property type="entry name" value="CCP"/>
    <property type="match status" value="1"/>
</dbReference>
<dbReference type="Pfam" id="PF00084">
    <property type="entry name" value="Sushi"/>
    <property type="match status" value="1"/>
</dbReference>
<evidence type="ECO:0000259" key="5">
    <source>
        <dbReference type="PROSITE" id="PS50026"/>
    </source>
</evidence>
<comment type="caution">
    <text evidence="3">Lacks conserved residue(s) required for the propagation of feature annotation.</text>
</comment>
<keyword evidence="3" id="KW-0245">EGF-like domain</keyword>
<keyword evidence="9" id="KW-1185">Reference proteome</keyword>
<dbReference type="InterPro" id="IPR000742">
    <property type="entry name" value="EGF"/>
</dbReference>
<evidence type="ECO:0000259" key="6">
    <source>
        <dbReference type="PROSITE" id="PS50041"/>
    </source>
</evidence>
<evidence type="ECO:0000313" key="9">
    <source>
        <dbReference type="Proteomes" id="UP000694523"/>
    </source>
</evidence>
<sequence length="279" mass="31810">MWICSLTGFTLGWTYHYSNETMKWAEARKWCQTNFSDMVVIQNQLENDYLVDLLPPRNSSPYFWIGISKTYANETWRWIGNNSTWMGNESWAENEPNNNSTEFCVEIYTRPGPSRGKWNDAKCGADKYATCYKAQCTDSTCDRGRCHEIINNVTCLCEPGFVGNRCQTVNEWWWSEGREACFTYKCKCFSLCHLSWCACIDVLPVAAVECAPVPDLDHGNLKCSSMNLTVNSTCRVTCSFGFFTIASEHVTCHTSGLWSGPRPNCAKRWAIKISKNSIL</sequence>
<dbReference type="SUPFAM" id="SSF57535">
    <property type="entry name" value="Complement control module/SCR domain"/>
    <property type="match status" value="1"/>
</dbReference>
<accession>A0A8C6TB05</accession>
<dbReference type="PROSITE" id="PS00022">
    <property type="entry name" value="EGF_1"/>
    <property type="match status" value="1"/>
</dbReference>
<dbReference type="PROSITE" id="PS50041">
    <property type="entry name" value="C_TYPE_LECTIN_2"/>
    <property type="match status" value="1"/>
</dbReference>
<dbReference type="InterPro" id="IPR001304">
    <property type="entry name" value="C-type_lectin-like"/>
</dbReference>
<dbReference type="Pfam" id="PF00059">
    <property type="entry name" value="Lectin_C"/>
    <property type="match status" value="1"/>
</dbReference>
<keyword evidence="2 3" id="KW-1015">Disulfide bond</keyword>
<reference evidence="8" key="2">
    <citation type="submission" date="2025-09" db="UniProtKB">
        <authorList>
            <consortium name="Ensembl"/>
        </authorList>
    </citation>
    <scope>IDENTIFICATION</scope>
</reference>
<feature type="disulfide bond" evidence="4">
    <location>
        <begin position="238"/>
        <end position="265"/>
    </location>
</feature>
<dbReference type="Gene3D" id="3.10.100.10">
    <property type="entry name" value="Mannose-Binding Protein A, subunit A"/>
    <property type="match status" value="1"/>
</dbReference>
<dbReference type="PROSITE" id="PS01186">
    <property type="entry name" value="EGF_2"/>
    <property type="match status" value="1"/>
</dbReference>
<evidence type="ECO:0000256" key="4">
    <source>
        <dbReference type="PROSITE-ProRule" id="PRU00302"/>
    </source>
</evidence>
<feature type="domain" description="Sushi" evidence="7">
    <location>
        <begin position="208"/>
        <end position="267"/>
    </location>
</feature>
<keyword evidence="4" id="KW-0768">Sushi</keyword>
<keyword evidence="1" id="KW-0732">Signal</keyword>
<dbReference type="Proteomes" id="UP000694523">
    <property type="component" value="Unplaced"/>
</dbReference>
<dbReference type="SMART" id="SM00034">
    <property type="entry name" value="CLECT"/>
    <property type="match status" value="1"/>
</dbReference>
<dbReference type="PROSITE" id="PS00615">
    <property type="entry name" value="C_TYPE_LECTIN_1"/>
    <property type="match status" value="1"/>
</dbReference>
<evidence type="ECO:0000259" key="7">
    <source>
        <dbReference type="PROSITE" id="PS50923"/>
    </source>
</evidence>
<feature type="domain" description="C-type lectin" evidence="6">
    <location>
        <begin position="10"/>
        <end position="132"/>
    </location>
</feature>
<feature type="domain" description="EGF-like" evidence="5">
    <location>
        <begin position="132"/>
        <end position="167"/>
    </location>
</feature>
<dbReference type="AlphaFoldDB" id="A0A8C6TB05"/>
<dbReference type="Ensembl" id="ENSNMLT00000017434.1">
    <property type="protein sequence ID" value="ENSNMLP00000015512.1"/>
    <property type="gene ID" value="ENSNMLG00000010281.1"/>
</dbReference>
<dbReference type="InterPro" id="IPR016187">
    <property type="entry name" value="CTDL_fold"/>
</dbReference>
<feature type="disulfide bond" evidence="3">
    <location>
        <begin position="157"/>
        <end position="166"/>
    </location>
</feature>
<dbReference type="InterPro" id="IPR018378">
    <property type="entry name" value="C-type_lectin_CS"/>
</dbReference>
<dbReference type="PROSITE" id="PS50026">
    <property type="entry name" value="EGF_3"/>
    <property type="match status" value="1"/>
</dbReference>
<feature type="disulfide bond" evidence="3">
    <location>
        <begin position="136"/>
        <end position="146"/>
    </location>
</feature>
<dbReference type="CDD" id="cd00033">
    <property type="entry name" value="CCP"/>
    <property type="match status" value="1"/>
</dbReference>
<dbReference type="SUPFAM" id="SSF57196">
    <property type="entry name" value="EGF/Laminin"/>
    <property type="match status" value="1"/>
</dbReference>
<dbReference type="PROSITE" id="PS50923">
    <property type="entry name" value="SUSHI"/>
    <property type="match status" value="1"/>
</dbReference>
<dbReference type="PANTHER" id="PTHR45784:SF3">
    <property type="entry name" value="C-TYPE LECTIN DOMAIN FAMILY 4 MEMBER K-LIKE-RELATED"/>
    <property type="match status" value="1"/>
</dbReference>